<dbReference type="EMBL" id="JACXYU010000010">
    <property type="protein sequence ID" value="MBD3933483.1"/>
    <property type="molecule type" value="Genomic_DNA"/>
</dbReference>
<feature type="region of interest" description="Disordered" evidence="1">
    <location>
        <begin position="28"/>
        <end position="71"/>
    </location>
</feature>
<dbReference type="Proteomes" id="UP000632289">
    <property type="component" value="Unassembled WGS sequence"/>
</dbReference>
<keyword evidence="2" id="KW-1133">Transmembrane helix</keyword>
<feature type="signal peptide" evidence="3">
    <location>
        <begin position="1"/>
        <end position="29"/>
    </location>
</feature>
<evidence type="ECO:0000256" key="3">
    <source>
        <dbReference type="SAM" id="SignalP"/>
    </source>
</evidence>
<comment type="caution">
    <text evidence="4">The sequence shown here is derived from an EMBL/GenBank/DDBJ whole genome shotgun (WGS) entry which is preliminary data.</text>
</comment>
<dbReference type="RefSeq" id="WP_191210788.1">
    <property type="nucleotide sequence ID" value="NZ_BAABKL010000012.1"/>
</dbReference>
<sequence>MAGPRRTLVTSALAGGLLCGLWFVPSANASPEEEPPRTDRATSSVSESAARTEASDASGPGADGPRLAETGTFDSMPYVAGGVAFLAAGSGLLAHAARRARTAL</sequence>
<accession>A0A927F128</accession>
<protein>
    <recommendedName>
        <fullName evidence="6">LPXTG cell wall anchor domain-containing protein</fullName>
    </recommendedName>
</protein>
<feature type="transmembrane region" description="Helical" evidence="2">
    <location>
        <begin position="76"/>
        <end position="97"/>
    </location>
</feature>
<keyword evidence="3" id="KW-0732">Signal</keyword>
<organism evidence="4 5">
    <name type="scientific">Streptomyces chumphonensis</name>
    <dbReference type="NCBI Taxonomy" id="1214925"/>
    <lineage>
        <taxon>Bacteria</taxon>
        <taxon>Bacillati</taxon>
        <taxon>Actinomycetota</taxon>
        <taxon>Actinomycetes</taxon>
        <taxon>Kitasatosporales</taxon>
        <taxon>Streptomycetaceae</taxon>
        <taxon>Streptomyces</taxon>
    </lineage>
</organism>
<evidence type="ECO:0000256" key="2">
    <source>
        <dbReference type="SAM" id="Phobius"/>
    </source>
</evidence>
<proteinExistence type="predicted"/>
<keyword evidence="2" id="KW-0472">Membrane</keyword>
<evidence type="ECO:0000256" key="1">
    <source>
        <dbReference type="SAM" id="MobiDB-lite"/>
    </source>
</evidence>
<evidence type="ECO:0000313" key="5">
    <source>
        <dbReference type="Proteomes" id="UP000632289"/>
    </source>
</evidence>
<evidence type="ECO:0008006" key="6">
    <source>
        <dbReference type="Google" id="ProtNLM"/>
    </source>
</evidence>
<feature type="chain" id="PRO_5038105547" description="LPXTG cell wall anchor domain-containing protein" evidence="3">
    <location>
        <begin position="30"/>
        <end position="104"/>
    </location>
</feature>
<evidence type="ECO:0000313" key="4">
    <source>
        <dbReference type="EMBL" id="MBD3933483.1"/>
    </source>
</evidence>
<keyword evidence="2" id="KW-0812">Transmembrane</keyword>
<reference evidence="4" key="1">
    <citation type="submission" date="2020-09" db="EMBL/GenBank/DDBJ databases">
        <title>Secondary metabolite and genome analysis of marine Streptomyces chumphonensis KK1-2T.</title>
        <authorList>
            <person name="Phongsopitanun W."/>
            <person name="Kanchanasin P."/>
            <person name="Pittayakhajonwut P."/>
            <person name="Suwanborirux K."/>
            <person name="Tanasupawat S."/>
        </authorList>
    </citation>
    <scope>NUCLEOTIDE SEQUENCE</scope>
    <source>
        <strain evidence="4">KK1-2</strain>
    </source>
</reference>
<dbReference type="AlphaFoldDB" id="A0A927F128"/>
<gene>
    <name evidence="4" type="ORF">IF129_18225</name>
</gene>
<name>A0A927F128_9ACTN</name>
<keyword evidence="5" id="KW-1185">Reference proteome</keyword>